<comment type="caution">
    <text evidence="1">The sequence shown here is derived from an EMBL/GenBank/DDBJ whole genome shotgun (WGS) entry which is preliminary data.</text>
</comment>
<dbReference type="AlphaFoldDB" id="A0A371GWV3"/>
<organism evidence="1 2">
    <name type="scientific">Mucuna pruriens</name>
    <name type="common">Velvet bean</name>
    <name type="synonym">Dolichos pruriens</name>
    <dbReference type="NCBI Taxonomy" id="157652"/>
    <lineage>
        <taxon>Eukaryota</taxon>
        <taxon>Viridiplantae</taxon>
        <taxon>Streptophyta</taxon>
        <taxon>Embryophyta</taxon>
        <taxon>Tracheophyta</taxon>
        <taxon>Spermatophyta</taxon>
        <taxon>Magnoliopsida</taxon>
        <taxon>eudicotyledons</taxon>
        <taxon>Gunneridae</taxon>
        <taxon>Pentapetalae</taxon>
        <taxon>rosids</taxon>
        <taxon>fabids</taxon>
        <taxon>Fabales</taxon>
        <taxon>Fabaceae</taxon>
        <taxon>Papilionoideae</taxon>
        <taxon>50 kb inversion clade</taxon>
        <taxon>NPAAA clade</taxon>
        <taxon>indigoferoid/millettioid clade</taxon>
        <taxon>Phaseoleae</taxon>
        <taxon>Mucuna</taxon>
    </lineage>
</organism>
<protein>
    <submittedName>
        <fullName evidence="1">Uncharacterized protein</fullName>
    </submittedName>
</protein>
<keyword evidence="2" id="KW-1185">Reference proteome</keyword>
<gene>
    <name evidence="1" type="ORF">CR513_22508</name>
</gene>
<evidence type="ECO:0000313" key="1">
    <source>
        <dbReference type="EMBL" id="RDX95017.1"/>
    </source>
</evidence>
<dbReference type="Proteomes" id="UP000257109">
    <property type="component" value="Unassembled WGS sequence"/>
</dbReference>
<name>A0A371GWV3_MUCPR</name>
<sequence length="127" mass="14722">MRYLLNSKVRNFIMCALIEYEYEKFHSCKYSKEISYLWKNLGTLKVHEIELSKDERQGKGKSITLKAQKSTFLMDKDSSKEYNPPYSLATPIVLPIGFPSEVELFLKPFPITMAYPVLELPLSSMTD</sequence>
<feature type="non-terminal residue" evidence="1">
    <location>
        <position position="1"/>
    </location>
</feature>
<dbReference type="EMBL" id="QJKJ01004226">
    <property type="protein sequence ID" value="RDX95017.1"/>
    <property type="molecule type" value="Genomic_DNA"/>
</dbReference>
<feature type="non-terminal residue" evidence="1">
    <location>
        <position position="127"/>
    </location>
</feature>
<proteinExistence type="predicted"/>
<evidence type="ECO:0000313" key="2">
    <source>
        <dbReference type="Proteomes" id="UP000257109"/>
    </source>
</evidence>
<dbReference type="OrthoDB" id="1932348at2759"/>
<reference evidence="1" key="1">
    <citation type="submission" date="2018-05" db="EMBL/GenBank/DDBJ databases">
        <title>Draft genome of Mucuna pruriens seed.</title>
        <authorList>
            <person name="Nnadi N.E."/>
            <person name="Vos R."/>
            <person name="Hasami M.H."/>
            <person name="Devisetty U.K."/>
            <person name="Aguiy J.C."/>
        </authorList>
    </citation>
    <scope>NUCLEOTIDE SEQUENCE [LARGE SCALE GENOMIC DNA]</scope>
    <source>
        <strain evidence="1">JCA_2017</strain>
    </source>
</reference>
<accession>A0A371GWV3</accession>